<evidence type="ECO:0000256" key="2">
    <source>
        <dbReference type="SAM" id="SignalP"/>
    </source>
</evidence>
<dbReference type="PANTHER" id="PTHR43308">
    <property type="entry name" value="OUTER MEMBRANE PROTEIN ALPHA-RELATED"/>
    <property type="match status" value="1"/>
</dbReference>
<gene>
    <name evidence="4" type="ORF">AAIG11_17450</name>
</gene>
<dbReference type="EMBL" id="JBCITM010000037">
    <property type="protein sequence ID" value="MEN1762277.1"/>
    <property type="molecule type" value="Genomic_DNA"/>
</dbReference>
<feature type="signal peptide" evidence="2">
    <location>
        <begin position="1"/>
        <end position="22"/>
    </location>
</feature>
<dbReference type="Pfam" id="PF00395">
    <property type="entry name" value="SLH"/>
    <property type="match status" value="2"/>
</dbReference>
<evidence type="ECO:0000259" key="3">
    <source>
        <dbReference type="PROSITE" id="PS51272"/>
    </source>
</evidence>
<dbReference type="PANTHER" id="PTHR43308:SF5">
    <property type="entry name" value="S-LAYER PROTEIN _ PEPTIDOGLYCAN ENDO-BETA-N-ACETYLGLUCOSAMINIDASE"/>
    <property type="match status" value="1"/>
</dbReference>
<sequence length="466" mass="54182">MKRWSIIILVLMIISSTCTVNAFIFSDIENHWAEEAIYQVSFDVPVFSGYPDGTFRPDHSITRAEFVVMINKVINLNGLKSESSLSDVEYSDLPVNHWAFKSVQNVHKHRFAAREDVFAFKAVFPDDFFYPNIPITRLEVALLTHGLTTPPISNSKDIHFSDVNADDPYANQLSELVASGIISGYEDGTFRPENLITRAEAAVLAEKIYHNLSYLKEDRLSIAYPENIRPLRYPVFDIPLDRNEYNELDRKMNNVIATLEYRDIVGFIPFDERDLYDPDPIETLWSLKNQDYQRVLANNFYLMVYDQSINPLRRVELATEALQKYMSMNPSDVNNFLLLAYEIQEEAPNTLFIDALQRHRRSELNRQEKIESTILLSEKLLKQNRLTEAAELYPPLIQSETDIRTLLILIQNDVFISFVDKGTDDALDRLENYWEQLKEHSRYWFFESEVEEHLTGLAKQIILQSQ</sequence>
<dbReference type="InterPro" id="IPR051465">
    <property type="entry name" value="Cell_Envelope_Struct_Comp"/>
</dbReference>
<feature type="domain" description="SLH" evidence="3">
    <location>
        <begin position="156"/>
        <end position="219"/>
    </location>
</feature>
<protein>
    <submittedName>
        <fullName evidence="4">S-layer homology domain-containing protein</fullName>
    </submittedName>
</protein>
<accession>A0ABU9VYP2</accession>
<comment type="caution">
    <text evidence="4">The sequence shown here is derived from an EMBL/GenBank/DDBJ whole genome shotgun (WGS) entry which is preliminary data.</text>
</comment>
<evidence type="ECO:0000313" key="5">
    <source>
        <dbReference type="Proteomes" id="UP001407405"/>
    </source>
</evidence>
<keyword evidence="1" id="KW-0677">Repeat</keyword>
<keyword evidence="2" id="KW-0732">Signal</keyword>
<dbReference type="InterPro" id="IPR001119">
    <property type="entry name" value="SLH_dom"/>
</dbReference>
<proteinExistence type="predicted"/>
<reference evidence="4 5" key="1">
    <citation type="submission" date="2024-04" db="EMBL/GenBank/DDBJ databases">
        <title>Genome sequencing and metabolic network reconstruction of aminoacids and betaine degradation by Anoxynatronum sibiricum.</title>
        <authorList>
            <person name="Detkova E.N."/>
            <person name="Boltjanskaja Y.V."/>
            <person name="Mardanov A.V."/>
            <person name="Kevbrin V."/>
        </authorList>
    </citation>
    <scope>NUCLEOTIDE SEQUENCE [LARGE SCALE GENOMIC DNA]</scope>
    <source>
        <strain evidence="4 5">Z-7981</strain>
    </source>
</reference>
<dbReference type="PROSITE" id="PS51272">
    <property type="entry name" value="SLH"/>
    <property type="match status" value="2"/>
</dbReference>
<keyword evidence="5" id="KW-1185">Reference proteome</keyword>
<dbReference type="Proteomes" id="UP001407405">
    <property type="component" value="Unassembled WGS sequence"/>
</dbReference>
<evidence type="ECO:0000313" key="4">
    <source>
        <dbReference type="EMBL" id="MEN1762277.1"/>
    </source>
</evidence>
<feature type="domain" description="SLH" evidence="3">
    <location>
        <begin position="20"/>
        <end position="84"/>
    </location>
</feature>
<organism evidence="4 5">
    <name type="scientific">Anoxynatronum sibiricum</name>
    <dbReference type="NCBI Taxonomy" id="210623"/>
    <lineage>
        <taxon>Bacteria</taxon>
        <taxon>Bacillati</taxon>
        <taxon>Bacillota</taxon>
        <taxon>Clostridia</taxon>
        <taxon>Eubacteriales</taxon>
        <taxon>Clostridiaceae</taxon>
        <taxon>Anoxynatronum</taxon>
    </lineage>
</organism>
<name>A0ABU9VYP2_9CLOT</name>
<dbReference type="RefSeq" id="WP_343187531.1">
    <property type="nucleotide sequence ID" value="NZ_JBCITM010000037.1"/>
</dbReference>
<evidence type="ECO:0000256" key="1">
    <source>
        <dbReference type="ARBA" id="ARBA00022737"/>
    </source>
</evidence>
<feature type="chain" id="PRO_5045334462" evidence="2">
    <location>
        <begin position="23"/>
        <end position="466"/>
    </location>
</feature>